<keyword evidence="2" id="KW-1133">Transmembrane helix</keyword>
<organism evidence="3 4">
    <name type="scientific">Clohesyomyces aquaticus</name>
    <dbReference type="NCBI Taxonomy" id="1231657"/>
    <lineage>
        <taxon>Eukaryota</taxon>
        <taxon>Fungi</taxon>
        <taxon>Dikarya</taxon>
        <taxon>Ascomycota</taxon>
        <taxon>Pezizomycotina</taxon>
        <taxon>Dothideomycetes</taxon>
        <taxon>Pleosporomycetidae</taxon>
        <taxon>Pleosporales</taxon>
        <taxon>Lindgomycetaceae</taxon>
        <taxon>Clohesyomyces</taxon>
    </lineage>
</organism>
<feature type="transmembrane region" description="Helical" evidence="2">
    <location>
        <begin position="432"/>
        <end position="455"/>
    </location>
</feature>
<comment type="caution">
    <text evidence="3">The sequence shown here is derived from an EMBL/GenBank/DDBJ whole genome shotgun (WGS) entry which is preliminary data.</text>
</comment>
<protein>
    <submittedName>
        <fullName evidence="3">Uncharacterized protein</fullName>
    </submittedName>
</protein>
<reference evidence="3 4" key="1">
    <citation type="submission" date="2016-07" db="EMBL/GenBank/DDBJ databases">
        <title>Pervasive Adenine N6-methylation of Active Genes in Fungi.</title>
        <authorList>
            <consortium name="DOE Joint Genome Institute"/>
            <person name="Mondo S.J."/>
            <person name="Dannebaum R.O."/>
            <person name="Kuo R.C."/>
            <person name="Labutti K."/>
            <person name="Haridas S."/>
            <person name="Kuo A."/>
            <person name="Salamov A."/>
            <person name="Ahrendt S.R."/>
            <person name="Lipzen A."/>
            <person name="Sullivan W."/>
            <person name="Andreopoulos W.B."/>
            <person name="Clum A."/>
            <person name="Lindquist E."/>
            <person name="Daum C."/>
            <person name="Ramamoorthy G.K."/>
            <person name="Gryganskyi A."/>
            <person name="Culley D."/>
            <person name="Magnuson J.K."/>
            <person name="James T.Y."/>
            <person name="O'Malley M.A."/>
            <person name="Stajich J.E."/>
            <person name="Spatafora J.W."/>
            <person name="Visel A."/>
            <person name="Grigoriev I.V."/>
        </authorList>
    </citation>
    <scope>NUCLEOTIDE SEQUENCE [LARGE SCALE GENOMIC DNA]</scope>
    <source>
        <strain evidence="3 4">CBS 115471</strain>
    </source>
</reference>
<sequence>MIPSSTRSLQRRTTQACLDTLPFFTFEQHFENGSEYHALSTGAGLYISHDKVPQFQDLKDRAAFSVCKQYETGLSVVRFRSERLKLCLWSYGFTRVDDTYEIHQLIKHYDKLYAVFESRRETKTILAGELQLFVHDFLSDHAIYDGLDIEVLHRTGILSCQHWQNIQEWKATMDLRDLERAFDESNSHKARQKLKNNIGVQGNPESERSVYETRRRARLVAILRSNFRKEMSKLRLGKQRILRNVENAPIGKFEIAPGFSDQWRIGIQTISEILRGQAPKTVEEIIYCLMVGNAMRLKAGSANLSEFVSDLYIWREEVEVADMPVFDDIVSVLWRKICPRQLSFISFLRPRDGAILNHFQEMFQNLLSETNIDVLAMEHEQGDRLSVINHRHAEASPPTLDTTEKSHAQACSGASSDGCSIYKKRWKRHDRAVLLLASTTVFAALIATLLLIFHITAAKQAMSILANEPRSQEPSLPLILKRNCIFIACYLGLSAQTIAEIPFDDGSWKEVPCPECGKRFSNWKRHLDSIHRRKQSECQKGCGYVGRADNTRTHEQKCAGTRTSHKRRNTALAEDQSPPARILRSESSMTSSDYGELGQLLAGDPTNSHSTTSYDSSASSTEKFHFHADQFDYHQFSLTKQMSETCQQELTNATASLHAPPLFNEHLVADNWMSMDSFSMNSSFNAAPLGGSVMDQNAINLSGRGQVHQYPSELQQPQSSYEEPILNVKSIPALFSHIECPSGVFDQPLPYASITSDFNHSTDDFDQPTANSHISYQGLHRNITSPFEDQGLHFPVGANASEGHVVRADHDIVSNPDLSFPSHFLGLSCRV</sequence>
<feature type="compositionally biased region" description="Low complexity" evidence="1">
    <location>
        <begin position="606"/>
        <end position="615"/>
    </location>
</feature>
<evidence type="ECO:0000256" key="2">
    <source>
        <dbReference type="SAM" id="Phobius"/>
    </source>
</evidence>
<dbReference type="AlphaFoldDB" id="A0A1Y1YK48"/>
<keyword evidence="4" id="KW-1185">Reference proteome</keyword>
<proteinExistence type="predicted"/>
<gene>
    <name evidence="3" type="ORF">BCR34DRAFT_577625</name>
</gene>
<dbReference type="Proteomes" id="UP000193144">
    <property type="component" value="Unassembled WGS sequence"/>
</dbReference>
<name>A0A1Y1YK48_9PLEO</name>
<dbReference type="STRING" id="1231657.A0A1Y1YK48"/>
<feature type="region of interest" description="Disordered" evidence="1">
    <location>
        <begin position="559"/>
        <end position="615"/>
    </location>
</feature>
<evidence type="ECO:0000256" key="1">
    <source>
        <dbReference type="SAM" id="MobiDB-lite"/>
    </source>
</evidence>
<keyword evidence="2" id="KW-0472">Membrane</keyword>
<keyword evidence="2" id="KW-0812">Transmembrane</keyword>
<dbReference type="EMBL" id="MCFA01000224">
    <property type="protein sequence ID" value="ORX97964.1"/>
    <property type="molecule type" value="Genomic_DNA"/>
</dbReference>
<dbReference type="OrthoDB" id="3801300at2759"/>
<evidence type="ECO:0000313" key="4">
    <source>
        <dbReference type="Proteomes" id="UP000193144"/>
    </source>
</evidence>
<evidence type="ECO:0000313" key="3">
    <source>
        <dbReference type="EMBL" id="ORX97964.1"/>
    </source>
</evidence>
<accession>A0A1Y1YK48</accession>